<comment type="caution">
    <text evidence="2">The sequence shown here is derived from an EMBL/GenBank/DDBJ whole genome shotgun (WGS) entry which is preliminary data.</text>
</comment>
<evidence type="ECO:0000256" key="1">
    <source>
        <dbReference type="SAM" id="MobiDB-lite"/>
    </source>
</evidence>
<proteinExistence type="predicted"/>
<protein>
    <submittedName>
        <fullName evidence="2">Uncharacterized protein</fullName>
    </submittedName>
</protein>
<gene>
    <name evidence="2" type="ORF">NOR_03060</name>
</gene>
<sequence>MRAAPPGFNLPFQSLLDLDVTPHRSFANPRRASAKSCRVSSCRASRAQGCHAGVGGSLQAPFRFPLPSSSLSAFAKSLYPLRLLLASFLPFLSLPPNSSAQHRTVISQRCRLFIATATTTTLKHSFVDRSSFQLYRPRYRTSTADICTSNTIINTIINMTDAELDRDWVPNGRRPLSTVARSFSQELMDIFRIDNSVSDLDQQVSERRETVGKNNQELADLEARIREMENRLHRNQGGKPPQRSQQPPNRAPLPKDANKSRPGTARASQQAPSSGNMPPTPGASEGDYYLVTQANLVDSSR</sequence>
<evidence type="ECO:0000313" key="2">
    <source>
        <dbReference type="EMBL" id="OAA46307.1"/>
    </source>
</evidence>
<name>A0A167G919_METRR</name>
<evidence type="ECO:0000313" key="3">
    <source>
        <dbReference type="Proteomes" id="UP000243498"/>
    </source>
</evidence>
<dbReference type="Proteomes" id="UP000243498">
    <property type="component" value="Unassembled WGS sequence"/>
</dbReference>
<keyword evidence="3" id="KW-1185">Reference proteome</keyword>
<dbReference type="EMBL" id="AZHC01000007">
    <property type="protein sequence ID" value="OAA46307.1"/>
    <property type="molecule type" value="Genomic_DNA"/>
</dbReference>
<feature type="compositionally biased region" description="Polar residues" evidence="1">
    <location>
        <begin position="292"/>
        <end position="301"/>
    </location>
</feature>
<accession>A0A167G919</accession>
<feature type="region of interest" description="Disordered" evidence="1">
    <location>
        <begin position="233"/>
        <end position="301"/>
    </location>
</feature>
<reference evidence="2 3" key="1">
    <citation type="journal article" date="2016" name="Genome Biol. Evol.">
        <title>Divergent and convergent evolution of fungal pathogenicity.</title>
        <authorList>
            <person name="Shang Y."/>
            <person name="Xiao G."/>
            <person name="Zheng P."/>
            <person name="Cen K."/>
            <person name="Zhan S."/>
            <person name="Wang C."/>
        </authorList>
    </citation>
    <scope>NUCLEOTIDE SEQUENCE [LARGE SCALE GENOMIC DNA]</scope>
    <source>
        <strain evidence="2 3">RCEF 4871</strain>
    </source>
</reference>
<organism evidence="2 3">
    <name type="scientific">Metarhizium rileyi (strain RCEF 4871)</name>
    <name type="common">Nomuraea rileyi</name>
    <dbReference type="NCBI Taxonomy" id="1649241"/>
    <lineage>
        <taxon>Eukaryota</taxon>
        <taxon>Fungi</taxon>
        <taxon>Dikarya</taxon>
        <taxon>Ascomycota</taxon>
        <taxon>Pezizomycotina</taxon>
        <taxon>Sordariomycetes</taxon>
        <taxon>Hypocreomycetidae</taxon>
        <taxon>Hypocreales</taxon>
        <taxon>Clavicipitaceae</taxon>
        <taxon>Metarhizium</taxon>
    </lineage>
</organism>
<feature type="compositionally biased region" description="Polar residues" evidence="1">
    <location>
        <begin position="266"/>
        <end position="277"/>
    </location>
</feature>
<dbReference type="OrthoDB" id="5408734at2759"/>
<dbReference type="AlphaFoldDB" id="A0A167G919"/>